<feature type="domain" description="Inositol polyphosphate-related phosphatase" evidence="3">
    <location>
        <begin position="63"/>
        <end position="218"/>
    </location>
</feature>
<dbReference type="PANTHER" id="PTHR16320:SF1">
    <property type="entry name" value="SPHINGOMYELINASE DDB_G0288017"/>
    <property type="match status" value="1"/>
</dbReference>
<evidence type="ECO:0000256" key="1">
    <source>
        <dbReference type="ARBA" id="ARBA00022801"/>
    </source>
</evidence>
<dbReference type="InterPro" id="IPR008979">
    <property type="entry name" value="Galactose-bd-like_sf"/>
</dbReference>
<dbReference type="PANTHER" id="PTHR16320">
    <property type="entry name" value="SPHINGOMYELINASE FAMILY MEMBER"/>
    <property type="match status" value="1"/>
</dbReference>
<dbReference type="InterPro" id="IPR000300">
    <property type="entry name" value="IPPc"/>
</dbReference>
<dbReference type="InterPro" id="IPR038772">
    <property type="entry name" value="Sph/SMPD2-like"/>
</dbReference>
<dbReference type="SUPFAM" id="SSF56219">
    <property type="entry name" value="DNase I-like"/>
    <property type="match status" value="1"/>
</dbReference>
<dbReference type="RefSeq" id="WP_336584963.1">
    <property type="nucleotide sequence ID" value="NZ_JBBAXC010000001.1"/>
</dbReference>
<dbReference type="InterPro" id="IPR003305">
    <property type="entry name" value="CenC_carb-bd"/>
</dbReference>
<comment type="caution">
    <text evidence="4">The sequence shown here is derived from an EMBL/GenBank/DDBJ whole genome shotgun (WGS) entry which is preliminary data.</text>
</comment>
<dbReference type="InterPro" id="IPR036691">
    <property type="entry name" value="Endo/exonu/phosph_ase_sf"/>
</dbReference>
<dbReference type="Pfam" id="PF02018">
    <property type="entry name" value="CBM_4_9"/>
    <property type="match status" value="1"/>
</dbReference>
<dbReference type="EMBL" id="JBBAXC010000001">
    <property type="protein sequence ID" value="MEI5905545.1"/>
    <property type="molecule type" value="Genomic_DNA"/>
</dbReference>
<dbReference type="Proteomes" id="UP001312865">
    <property type="component" value="Unassembled WGS sequence"/>
</dbReference>
<evidence type="ECO:0000313" key="4">
    <source>
        <dbReference type="EMBL" id="MEI5905545.1"/>
    </source>
</evidence>
<dbReference type="Gene3D" id="3.60.10.10">
    <property type="entry name" value="Endonuclease/exonuclease/phosphatase"/>
    <property type="match status" value="1"/>
</dbReference>
<keyword evidence="1" id="KW-0378">Hydrolase</keyword>
<dbReference type="SUPFAM" id="SSF49785">
    <property type="entry name" value="Galactose-binding domain-like"/>
    <property type="match status" value="1"/>
</dbReference>
<organism evidence="4 5">
    <name type="scientific">Bacillus spongiae</name>
    <dbReference type="NCBI Taxonomy" id="2683610"/>
    <lineage>
        <taxon>Bacteria</taxon>
        <taxon>Bacillati</taxon>
        <taxon>Bacillota</taxon>
        <taxon>Bacilli</taxon>
        <taxon>Bacillales</taxon>
        <taxon>Bacillaceae</taxon>
        <taxon>Bacillus</taxon>
    </lineage>
</organism>
<gene>
    <name evidence="4" type="ORF">WAK64_00510</name>
</gene>
<dbReference type="Pfam" id="PF22669">
    <property type="entry name" value="Exo_endo_phos2"/>
    <property type="match status" value="1"/>
</dbReference>
<accession>A0ABU8H899</accession>
<name>A0ABU8H899_9BACI</name>
<dbReference type="Gene3D" id="2.60.120.260">
    <property type="entry name" value="Galactose-binding domain-like"/>
    <property type="match status" value="2"/>
</dbReference>
<feature type="domain" description="CBM-cenC" evidence="2">
    <location>
        <begin position="437"/>
        <end position="542"/>
    </location>
</feature>
<keyword evidence="5" id="KW-1185">Reference proteome</keyword>
<reference evidence="4 5" key="1">
    <citation type="journal article" date="2018" name="J. Microbiol.">
        <title>Bacillus spongiae sp. nov., isolated from sponge of Jeju Island.</title>
        <authorList>
            <person name="Lee G.E."/>
            <person name="Im W.T."/>
            <person name="Park J.S."/>
        </authorList>
    </citation>
    <scope>NUCLEOTIDE SEQUENCE [LARGE SCALE GENOMIC DNA]</scope>
    <source>
        <strain evidence="4 5">135PIL107-10</strain>
    </source>
</reference>
<evidence type="ECO:0000259" key="2">
    <source>
        <dbReference type="Pfam" id="PF02018"/>
    </source>
</evidence>
<evidence type="ECO:0000259" key="3">
    <source>
        <dbReference type="Pfam" id="PF22669"/>
    </source>
</evidence>
<protein>
    <submittedName>
        <fullName evidence="4">Carbohydrate binding domain-containing protein</fullName>
    </submittedName>
</protein>
<sequence>MFKASSISSLILLVCILFVTIVPPVAKAESESGTFSLLTYNVAGLWDPVSSSNPATNTKLISPKLNDYDLVLVQEDFNYHSDLISKVDHDYLSSHSGIMGFGDGLNRMSIFPFEGFKREDWNDCHGVFSDGSDCLTPKGFSYARHEVSDGVFIDVYNLHADAGGDDSDYTVRKKNFQQVLSKIDQWSKDHAVIVTGDFNSHWKDKDGVRQFVEVGFSDAWAERSNNGEIPDIGESGGRIDKILFRGSDGLDLNVTKYKVPNSDFLDANGNKLSDHKPVAAEFEYSLRNLWNQPLNMLNPDSWYKGKDTTYSIDENESFLNGDSTAKLTANQSSGYVNNTIYLDPNNNTYTFSVWLKSEETREATIRLRSQDNLNGGNGDNDTIKTVQLQANEWQKVEVTETFDEEAEWIRTTIYPAGYRSDNTGSIHMWGPKLIGTKNSIVEDVIDDESGEEVMKLTSTSKSGYINNTLDLNPKGHTYTFSMLVKTEKEQQVSLRLRADGYSSNNGNNDRVKTFTVSPGEWRQVKVTQSFDSNVDWARATIYPAGFKIEDTGSIYVKDIKIEEGY</sequence>
<proteinExistence type="predicted"/>
<evidence type="ECO:0000313" key="5">
    <source>
        <dbReference type="Proteomes" id="UP001312865"/>
    </source>
</evidence>